<evidence type="ECO:0000313" key="2">
    <source>
        <dbReference type="EMBL" id="KAF1836269.1"/>
    </source>
</evidence>
<dbReference type="OrthoDB" id="265717at2759"/>
<accession>A0A6A5KK96</accession>
<gene>
    <name evidence="2" type="ORF">BDW02DRAFT_596528</name>
</gene>
<dbReference type="PANTHER" id="PTHR47332:SF2">
    <property type="entry name" value="SET-6"/>
    <property type="match status" value="1"/>
</dbReference>
<dbReference type="InterPro" id="IPR053185">
    <property type="entry name" value="SET_domain_protein"/>
</dbReference>
<dbReference type="EMBL" id="ML975275">
    <property type="protein sequence ID" value="KAF1836269.1"/>
    <property type="molecule type" value="Genomic_DNA"/>
</dbReference>
<evidence type="ECO:0000313" key="3">
    <source>
        <dbReference type="Proteomes" id="UP000800040"/>
    </source>
</evidence>
<dbReference type="SMART" id="SM00317">
    <property type="entry name" value="SET"/>
    <property type="match status" value="1"/>
</dbReference>
<dbReference type="SUPFAM" id="SSF82199">
    <property type="entry name" value="SET domain"/>
    <property type="match status" value="1"/>
</dbReference>
<protein>
    <submittedName>
        <fullName evidence="2">SET domain-containing protein</fullName>
    </submittedName>
</protein>
<evidence type="ECO:0000259" key="1">
    <source>
        <dbReference type="PROSITE" id="PS50280"/>
    </source>
</evidence>
<dbReference type="InterPro" id="IPR046341">
    <property type="entry name" value="SET_dom_sf"/>
</dbReference>
<proteinExistence type="predicted"/>
<feature type="domain" description="SET" evidence="1">
    <location>
        <begin position="11"/>
        <end position="180"/>
    </location>
</feature>
<dbReference type="Pfam" id="PF00856">
    <property type="entry name" value="SET"/>
    <property type="match status" value="1"/>
</dbReference>
<dbReference type="PANTHER" id="PTHR47332">
    <property type="entry name" value="SET DOMAIN-CONTAINING PROTEIN 5"/>
    <property type="match status" value="1"/>
</dbReference>
<keyword evidence="3" id="KW-1185">Reference proteome</keyword>
<dbReference type="PROSITE" id="PS50280">
    <property type="entry name" value="SET"/>
    <property type="match status" value="1"/>
</dbReference>
<sequence>MALNVNIPVAPENEYYQIREIPGKGYGCIALQPIERGTRILEDDPLLIIPFAHYLKSDIEKAFAELTSEQKKLYLSLHSSHGQDPRKWPSKIADNIYPRERQRIEEQHAARTTDQPSLLSIFQTNCMEMKDGAAVFPQAARFNHCCNPNACFTWNDKIGKETIHIMNHVVAGDEITISYCDMIHDKPSRTYELKHYGFVCDCRACADESDETTFAHESAERRFKLLELDRETKFLRGSRLNEGAKQENFASKLLQMAVLHQREGDFTPRLAVIYLDIALVCEVKGDLRMAEMAAVKAVEIKKNCQGTDFPTFAKYIDFLDRIRRKLAMQRP</sequence>
<dbReference type="CDD" id="cd20071">
    <property type="entry name" value="SET_SMYD"/>
    <property type="match status" value="1"/>
</dbReference>
<dbReference type="InterPro" id="IPR001214">
    <property type="entry name" value="SET_dom"/>
</dbReference>
<organism evidence="2 3">
    <name type="scientific">Decorospora gaudefroyi</name>
    <dbReference type="NCBI Taxonomy" id="184978"/>
    <lineage>
        <taxon>Eukaryota</taxon>
        <taxon>Fungi</taxon>
        <taxon>Dikarya</taxon>
        <taxon>Ascomycota</taxon>
        <taxon>Pezizomycotina</taxon>
        <taxon>Dothideomycetes</taxon>
        <taxon>Pleosporomycetidae</taxon>
        <taxon>Pleosporales</taxon>
        <taxon>Pleosporineae</taxon>
        <taxon>Pleosporaceae</taxon>
        <taxon>Decorospora</taxon>
    </lineage>
</organism>
<dbReference type="Proteomes" id="UP000800040">
    <property type="component" value="Unassembled WGS sequence"/>
</dbReference>
<dbReference type="AlphaFoldDB" id="A0A6A5KK96"/>
<name>A0A6A5KK96_9PLEO</name>
<dbReference type="Gene3D" id="2.170.270.10">
    <property type="entry name" value="SET domain"/>
    <property type="match status" value="1"/>
</dbReference>
<reference evidence="2" key="1">
    <citation type="submission" date="2020-01" db="EMBL/GenBank/DDBJ databases">
        <authorList>
            <consortium name="DOE Joint Genome Institute"/>
            <person name="Haridas S."/>
            <person name="Albert R."/>
            <person name="Binder M."/>
            <person name="Bloem J."/>
            <person name="Labutti K."/>
            <person name="Salamov A."/>
            <person name="Andreopoulos B."/>
            <person name="Baker S.E."/>
            <person name="Barry K."/>
            <person name="Bills G."/>
            <person name="Bluhm B.H."/>
            <person name="Cannon C."/>
            <person name="Castanera R."/>
            <person name="Culley D.E."/>
            <person name="Daum C."/>
            <person name="Ezra D."/>
            <person name="Gonzalez J.B."/>
            <person name="Henrissat B."/>
            <person name="Kuo A."/>
            <person name="Liang C."/>
            <person name="Lipzen A."/>
            <person name="Lutzoni F."/>
            <person name="Magnuson J."/>
            <person name="Mondo S."/>
            <person name="Nolan M."/>
            <person name="Ohm R."/>
            <person name="Pangilinan J."/>
            <person name="Park H.-J."/>
            <person name="Ramirez L."/>
            <person name="Alfaro M."/>
            <person name="Sun H."/>
            <person name="Tritt A."/>
            <person name="Yoshinaga Y."/>
            <person name="Zwiers L.-H."/>
            <person name="Turgeon B.G."/>
            <person name="Goodwin S.B."/>
            <person name="Spatafora J.W."/>
            <person name="Crous P.W."/>
            <person name="Grigoriev I.V."/>
        </authorList>
    </citation>
    <scope>NUCLEOTIDE SEQUENCE</scope>
    <source>
        <strain evidence="2">P77</strain>
    </source>
</reference>